<reference evidence="5 6" key="1">
    <citation type="submission" date="2023-03" db="EMBL/GenBank/DDBJ databases">
        <authorList>
            <person name="Shen W."/>
            <person name="Cai J."/>
        </authorList>
    </citation>
    <scope>NUCLEOTIDE SEQUENCE [LARGE SCALE GENOMIC DNA]</scope>
    <source>
        <strain evidence="5 6">B516</strain>
    </source>
</reference>
<evidence type="ECO:0000256" key="1">
    <source>
        <dbReference type="ARBA" id="ARBA00023015"/>
    </source>
</evidence>
<keyword evidence="2" id="KW-0238">DNA-binding</keyword>
<dbReference type="InterPro" id="IPR037923">
    <property type="entry name" value="HTH-like"/>
</dbReference>
<dbReference type="SUPFAM" id="SSF46689">
    <property type="entry name" value="Homeodomain-like"/>
    <property type="match status" value="1"/>
</dbReference>
<keyword evidence="3" id="KW-0804">Transcription</keyword>
<comment type="caution">
    <text evidence="5">The sequence shown here is derived from an EMBL/GenBank/DDBJ whole genome shotgun (WGS) entry which is preliminary data.</text>
</comment>
<dbReference type="PRINTS" id="PR00032">
    <property type="entry name" value="HTHARAC"/>
</dbReference>
<dbReference type="InterPro" id="IPR009057">
    <property type="entry name" value="Homeodomain-like_sf"/>
</dbReference>
<dbReference type="InterPro" id="IPR013096">
    <property type="entry name" value="Cupin_2"/>
</dbReference>
<dbReference type="RefSeq" id="WP_185939958.1">
    <property type="nucleotide sequence ID" value="NZ_CABGRH010000002.1"/>
</dbReference>
<sequence length="283" mass="32797">MTINRLPRITNTILIFGARKTTFDFGWSIPDESHTAFELLFVLDGCQESTVDGKKYFVHANELIFIPPSYRHSNRCVSKEGMTVFVIHFDINDLNLQQRLIQHVPTFIDAHANQHGAISAIMQEFLAYSQFETFSTEDKLSIEILLFQLVQKLLTFTPPEDDTVIQDKTALVLAKKIADLIEANFTQYTLNPFEFEPNILSIKMIAQQLNISNSYATNVFKKVYDKTPSQFLNELRFNHSKYLLRQPDLTIQHVAYLVGYENATHFSRQFKRMSGLTPKEYRR</sequence>
<dbReference type="InterPro" id="IPR020449">
    <property type="entry name" value="Tscrpt_reg_AraC-type_HTH"/>
</dbReference>
<dbReference type="InterPro" id="IPR014710">
    <property type="entry name" value="RmlC-like_jellyroll"/>
</dbReference>
<dbReference type="PROSITE" id="PS01124">
    <property type="entry name" value="HTH_ARAC_FAMILY_2"/>
    <property type="match status" value="1"/>
</dbReference>
<evidence type="ECO:0000313" key="6">
    <source>
        <dbReference type="Proteomes" id="UP001253851"/>
    </source>
</evidence>
<evidence type="ECO:0000256" key="2">
    <source>
        <dbReference type="ARBA" id="ARBA00023125"/>
    </source>
</evidence>
<dbReference type="AlphaFoldDB" id="A0ABD5FNE6"/>
<dbReference type="PANTHER" id="PTHR43280:SF28">
    <property type="entry name" value="HTH-TYPE TRANSCRIPTIONAL ACTIVATOR RHAS"/>
    <property type="match status" value="1"/>
</dbReference>
<evidence type="ECO:0000259" key="4">
    <source>
        <dbReference type="PROSITE" id="PS01124"/>
    </source>
</evidence>
<dbReference type="SMART" id="SM00342">
    <property type="entry name" value="HTH_ARAC"/>
    <property type="match status" value="1"/>
</dbReference>
<evidence type="ECO:0000256" key="3">
    <source>
        <dbReference type="ARBA" id="ARBA00023163"/>
    </source>
</evidence>
<accession>A0ABD5FNE6</accession>
<dbReference type="GO" id="GO:0080090">
    <property type="term" value="P:regulation of primary metabolic process"/>
    <property type="evidence" value="ECO:0007669"/>
    <property type="project" value="UniProtKB-ARBA"/>
</dbReference>
<name>A0ABD5FNE6_ENTCA</name>
<dbReference type="SUPFAM" id="SSF51215">
    <property type="entry name" value="Regulatory protein AraC"/>
    <property type="match status" value="1"/>
</dbReference>
<evidence type="ECO:0000313" key="5">
    <source>
        <dbReference type="EMBL" id="MDT2983820.1"/>
    </source>
</evidence>
<proteinExistence type="predicted"/>
<keyword evidence="1" id="KW-0805">Transcription regulation</keyword>
<dbReference type="Proteomes" id="UP001253851">
    <property type="component" value="Unassembled WGS sequence"/>
</dbReference>
<organism evidence="5 6">
    <name type="scientific">Enterococcus casseliflavus</name>
    <name type="common">Enterococcus flavescens</name>
    <dbReference type="NCBI Taxonomy" id="37734"/>
    <lineage>
        <taxon>Bacteria</taxon>
        <taxon>Bacillati</taxon>
        <taxon>Bacillota</taxon>
        <taxon>Bacilli</taxon>
        <taxon>Lactobacillales</taxon>
        <taxon>Enterococcaceae</taxon>
        <taxon>Enterococcus</taxon>
    </lineage>
</organism>
<dbReference type="Gene3D" id="1.10.10.60">
    <property type="entry name" value="Homeodomain-like"/>
    <property type="match status" value="2"/>
</dbReference>
<dbReference type="Pfam" id="PF07883">
    <property type="entry name" value="Cupin_2"/>
    <property type="match status" value="1"/>
</dbReference>
<feature type="domain" description="HTH araC/xylS-type" evidence="4">
    <location>
        <begin position="175"/>
        <end position="283"/>
    </location>
</feature>
<dbReference type="Gene3D" id="2.60.120.10">
    <property type="entry name" value="Jelly Rolls"/>
    <property type="match status" value="1"/>
</dbReference>
<dbReference type="PANTHER" id="PTHR43280">
    <property type="entry name" value="ARAC-FAMILY TRANSCRIPTIONAL REGULATOR"/>
    <property type="match status" value="1"/>
</dbReference>
<dbReference type="Pfam" id="PF12833">
    <property type="entry name" value="HTH_18"/>
    <property type="match status" value="1"/>
</dbReference>
<dbReference type="EMBL" id="JARQDZ010000009">
    <property type="protein sequence ID" value="MDT2983820.1"/>
    <property type="molecule type" value="Genomic_DNA"/>
</dbReference>
<dbReference type="GO" id="GO:0003677">
    <property type="term" value="F:DNA binding"/>
    <property type="evidence" value="ECO:0007669"/>
    <property type="project" value="UniProtKB-KW"/>
</dbReference>
<gene>
    <name evidence="5" type="ORF">P7I34_14175</name>
</gene>
<protein>
    <submittedName>
        <fullName evidence="5">AraC family transcriptional regulator</fullName>
    </submittedName>
</protein>
<dbReference type="InterPro" id="IPR018060">
    <property type="entry name" value="HTH_AraC"/>
</dbReference>